<evidence type="ECO:0000313" key="1">
    <source>
        <dbReference type="EMBL" id="CDN39635.1"/>
    </source>
</evidence>
<protein>
    <submittedName>
        <fullName evidence="1">Uncharacterized protein</fullName>
    </submittedName>
</protein>
<gene>
    <name evidence="1" type="ORF">BTDB27_p000298</name>
</gene>
<dbReference type="EMBL" id="HG810024">
    <property type="protein sequence ID" value="CDN39635.1"/>
    <property type="molecule type" value="Genomic_DNA"/>
</dbReference>
<sequence length="77" mass="8618">MHKKIRFSGKMIVSQTISGKDGFTSMIANFDQNQSMLQILFAYVDRLTIGGVPPFTGRPPICRKALLNVFLENCIPD</sequence>
<reference evidence="1" key="1">
    <citation type="submission" date="2014-01" db="EMBL/GenBank/DDBJ databases">
        <title>Draft genome sequence of highly nematicidal Bacillus thuringiensis DB27.</title>
        <authorList>
            <person name="Iatsenko I."/>
            <person name="Pickard D."/>
            <person name="Corton C."/>
            <person name="Dougan G."/>
            <person name="Sommer R.J."/>
        </authorList>
    </citation>
    <scope>NUCLEOTIDE SEQUENCE [LARGE SCALE GENOMIC DNA]</scope>
    <source>
        <strain evidence="1">DB27</strain>
    </source>
</reference>
<name>W8ZB00_BACTU</name>
<dbReference type="AlphaFoldDB" id="W8ZB00"/>
<dbReference type="Proteomes" id="UP000030682">
    <property type="component" value="Unassembled WGS sequence"/>
</dbReference>
<dbReference type="HOGENOM" id="CLU_2731761_0_0_9"/>
<organism evidence="1">
    <name type="scientific">Bacillus thuringiensis DB27</name>
    <dbReference type="NCBI Taxonomy" id="1431339"/>
    <lineage>
        <taxon>Bacteria</taxon>
        <taxon>Bacillati</taxon>
        <taxon>Bacillota</taxon>
        <taxon>Bacilli</taxon>
        <taxon>Bacillales</taxon>
        <taxon>Bacillaceae</taxon>
        <taxon>Bacillus</taxon>
        <taxon>Bacillus cereus group</taxon>
    </lineage>
</organism>
<reference evidence="1" key="2">
    <citation type="submission" date="2014-01" db="EMBL/GenBank/DDBJ databases">
        <authorList>
            <person name="Aslett M."/>
        </authorList>
    </citation>
    <scope>NUCLEOTIDE SEQUENCE [LARGE SCALE GENOMIC DNA]</scope>
    <source>
        <strain evidence="1">DB27</strain>
    </source>
</reference>
<accession>W8ZB00</accession>
<proteinExistence type="predicted"/>